<dbReference type="Gene3D" id="3.40.190.10">
    <property type="entry name" value="Periplasmic binding protein-like II"/>
    <property type="match status" value="2"/>
</dbReference>
<dbReference type="InterPro" id="IPR026045">
    <property type="entry name" value="Ferric-bd"/>
</dbReference>
<evidence type="ECO:0000256" key="1">
    <source>
        <dbReference type="ARBA" id="ARBA00022729"/>
    </source>
</evidence>
<dbReference type="AlphaFoldDB" id="A0A133YFR5"/>
<evidence type="ECO:0000313" key="4">
    <source>
        <dbReference type="Proteomes" id="UP000070080"/>
    </source>
</evidence>
<organism evidence="3 4">
    <name type="scientific">Amygdalobacter nucleatus</name>
    <dbReference type="NCBI Taxonomy" id="3029274"/>
    <lineage>
        <taxon>Bacteria</taxon>
        <taxon>Bacillati</taxon>
        <taxon>Bacillota</taxon>
        <taxon>Clostridia</taxon>
        <taxon>Eubacteriales</taxon>
        <taxon>Oscillospiraceae</taxon>
        <taxon>Amygdalobacter</taxon>
    </lineage>
</organism>
<reference evidence="4" key="1">
    <citation type="submission" date="2016-01" db="EMBL/GenBank/DDBJ databases">
        <authorList>
            <person name="Mitreva M."/>
            <person name="Pepin K.H."/>
            <person name="Mihindukulasuriya K.A."/>
            <person name="Fulton R."/>
            <person name="Fronick C."/>
            <person name="O'Laughlin M."/>
            <person name="Miner T."/>
            <person name="Herter B."/>
            <person name="Rosa B.A."/>
            <person name="Cordes M."/>
            <person name="Tomlinson C."/>
            <person name="Wollam A."/>
            <person name="Palsikar V.B."/>
            <person name="Mardis E.R."/>
            <person name="Wilson R.K."/>
        </authorList>
    </citation>
    <scope>NUCLEOTIDE SEQUENCE [LARGE SCALE GENOMIC DNA]</scope>
    <source>
        <strain evidence="4">KA00274</strain>
    </source>
</reference>
<evidence type="ECO:0000313" key="3">
    <source>
        <dbReference type="EMBL" id="KXB42026.1"/>
    </source>
</evidence>
<dbReference type="SUPFAM" id="SSF53850">
    <property type="entry name" value="Periplasmic binding protein-like II"/>
    <property type="match status" value="1"/>
</dbReference>
<dbReference type="PANTHER" id="PTHR30006">
    <property type="entry name" value="THIAMINE-BINDING PERIPLASMIC PROTEIN-RELATED"/>
    <property type="match status" value="1"/>
</dbReference>
<protein>
    <submittedName>
        <fullName evidence="3">ABC transporter, solute-binding protein</fullName>
    </submittedName>
</protein>
<gene>
    <name evidence="3" type="ORF">HMPREF1872_00500</name>
</gene>
<sequence>MFRYVIRLNYAHLEQEELMKRKSLLAFALTASLCLTTLSACGQKNEQAKTKAEPDKQKKVMLYSSLKEKQLSAIKEAFMKKYPDIAMDYYAAGTGKVLTKIATEQQSGQIASDLIWVGDPSNYLTFKEKGMLEAYQSKEAEQIADKFKDKDNTFVGARLVVMGFSYNSTNVKADLIPKNWSDLTKPEFKGQLVMSDPAEAGTTMYAVSALVNHPDYGWSYFEKLKANKMELESGTTSTINKVGSGAYMSCIGVDYVTRTLEKQGSPIKFSYPEKDLIVVSSPIAIMKGAPHMEEAKLLYDFILSEEGQTILAKTQATPVRNGVKVGEAALDAAEIAKRMLETDDKEVAKQKQEILDKFDKLFK</sequence>
<comment type="caution">
    <text evidence="3">The sequence shown here is derived from an EMBL/GenBank/DDBJ whole genome shotgun (WGS) entry which is preliminary data.</text>
</comment>
<keyword evidence="2" id="KW-0408">Iron</keyword>
<keyword evidence="4" id="KW-1185">Reference proteome</keyword>
<proteinExistence type="predicted"/>
<keyword evidence="1" id="KW-0732">Signal</keyword>
<dbReference type="Proteomes" id="UP000070080">
    <property type="component" value="Unassembled WGS sequence"/>
</dbReference>
<feature type="binding site" evidence="2">
    <location>
        <position position="255"/>
    </location>
    <ligand>
        <name>Fe cation</name>
        <dbReference type="ChEBI" id="CHEBI:24875"/>
    </ligand>
</feature>
<name>A0A133YFR5_9FIRM</name>
<dbReference type="PIRSF" id="PIRSF002825">
    <property type="entry name" value="CfbpA"/>
    <property type="match status" value="1"/>
</dbReference>
<dbReference type="GO" id="GO:0015888">
    <property type="term" value="P:thiamine transport"/>
    <property type="evidence" value="ECO:0007669"/>
    <property type="project" value="TreeGrafter"/>
</dbReference>
<accession>A0A133YFR5</accession>
<dbReference type="GO" id="GO:0030976">
    <property type="term" value="F:thiamine pyrophosphate binding"/>
    <property type="evidence" value="ECO:0007669"/>
    <property type="project" value="TreeGrafter"/>
</dbReference>
<dbReference type="EMBL" id="LSCV01000008">
    <property type="protein sequence ID" value="KXB42026.1"/>
    <property type="molecule type" value="Genomic_DNA"/>
</dbReference>
<dbReference type="CDD" id="cd13547">
    <property type="entry name" value="PBP2_Fbp_like_2"/>
    <property type="match status" value="1"/>
</dbReference>
<dbReference type="PANTHER" id="PTHR30006:SF2">
    <property type="entry name" value="ABC TRANSPORTER SUBSTRATE-BINDING PROTEIN"/>
    <property type="match status" value="1"/>
</dbReference>
<dbReference type="GO" id="GO:0046872">
    <property type="term" value="F:metal ion binding"/>
    <property type="evidence" value="ECO:0007669"/>
    <property type="project" value="UniProtKB-KW"/>
</dbReference>
<dbReference type="GO" id="GO:0030288">
    <property type="term" value="C:outer membrane-bounded periplasmic space"/>
    <property type="evidence" value="ECO:0007669"/>
    <property type="project" value="TreeGrafter"/>
</dbReference>
<dbReference type="STRING" id="1497955.HMPREF1872_00500"/>
<dbReference type="Pfam" id="PF13343">
    <property type="entry name" value="SBP_bac_6"/>
    <property type="match status" value="1"/>
</dbReference>
<keyword evidence="2" id="KW-0479">Metal-binding</keyword>
<evidence type="ECO:0000256" key="2">
    <source>
        <dbReference type="PIRSR" id="PIRSR002825-1"/>
    </source>
</evidence>
<dbReference type="GO" id="GO:0030975">
    <property type="term" value="F:thiamine binding"/>
    <property type="evidence" value="ECO:0007669"/>
    <property type="project" value="TreeGrafter"/>
</dbReference>